<dbReference type="SUPFAM" id="SSF57184">
    <property type="entry name" value="Growth factor receptor domain"/>
    <property type="match status" value="1"/>
</dbReference>
<keyword evidence="9" id="KW-1185">Reference proteome</keyword>
<dbReference type="PROSITE" id="PS00010">
    <property type="entry name" value="ASX_HYDROXYL"/>
    <property type="match status" value="2"/>
</dbReference>
<evidence type="ECO:0000256" key="5">
    <source>
        <dbReference type="ARBA" id="ARBA00023180"/>
    </source>
</evidence>
<dbReference type="GO" id="GO:0005615">
    <property type="term" value="C:extracellular space"/>
    <property type="evidence" value="ECO:0007669"/>
    <property type="project" value="TreeGrafter"/>
</dbReference>
<dbReference type="Pfam" id="PF12947">
    <property type="entry name" value="EGF_3"/>
    <property type="match status" value="3"/>
</dbReference>
<name>H2Z7Z2_CIOSA</name>
<dbReference type="FunFam" id="2.10.25.10:FF:000038">
    <property type="entry name" value="Fibrillin 2"/>
    <property type="match status" value="2"/>
</dbReference>
<dbReference type="Ensembl" id="ENSCSAVT00000013862.1">
    <property type="protein sequence ID" value="ENSCSAVP00000013704.1"/>
    <property type="gene ID" value="ENSCSAVG00000008037.1"/>
</dbReference>
<dbReference type="InterPro" id="IPR018097">
    <property type="entry name" value="EGF_Ca-bd_CS"/>
</dbReference>
<dbReference type="InterPro" id="IPR000152">
    <property type="entry name" value="EGF-type_Asp/Asn_hydroxyl_site"/>
</dbReference>
<dbReference type="CDD" id="cd00053">
    <property type="entry name" value="EGF"/>
    <property type="match status" value="1"/>
</dbReference>
<dbReference type="AlphaFoldDB" id="H2Z7Z2"/>
<reference evidence="8" key="3">
    <citation type="submission" date="2025-09" db="UniProtKB">
        <authorList>
            <consortium name="Ensembl"/>
        </authorList>
    </citation>
    <scope>IDENTIFICATION</scope>
</reference>
<evidence type="ECO:0000256" key="1">
    <source>
        <dbReference type="ARBA" id="ARBA00022536"/>
    </source>
</evidence>
<dbReference type="Proteomes" id="UP000007875">
    <property type="component" value="Unassembled WGS sequence"/>
</dbReference>
<protein>
    <recommendedName>
        <fullName evidence="7">EGF-like domain-containing protein</fullName>
    </recommendedName>
</protein>
<dbReference type="GeneTree" id="ENSGT00940000166199"/>
<organism evidence="8 9">
    <name type="scientific">Ciona savignyi</name>
    <name type="common">Pacific transparent sea squirt</name>
    <dbReference type="NCBI Taxonomy" id="51511"/>
    <lineage>
        <taxon>Eukaryota</taxon>
        <taxon>Metazoa</taxon>
        <taxon>Chordata</taxon>
        <taxon>Tunicata</taxon>
        <taxon>Ascidiacea</taxon>
        <taxon>Phlebobranchia</taxon>
        <taxon>Cionidae</taxon>
        <taxon>Ciona</taxon>
    </lineage>
</organism>
<sequence length="268" mass="28499">MNRTAKCHHKATCRNTVGNYTCTCKPGYSGNGHYCADIDECKDGTAKCDTNAICNNTDGSYTCTCNVGFTGSGKSCTTITKCTIDGVYQCHKHAKCLKDSDGSFNCQCNNGFTGSGEICSGVCPQSTLGEYTFKPAKDSVTQHSNEKCSNGLSMATAACALQQDGSSKFIDLFIIPCNATFLTVLTDGTSEEKITSLEAVASNVQNITEDEAVSVISFLSNFTSSIQENATISTTTFSSVAAVSSDLMKKFFRPSTPKLQSAAKQEKL</sequence>
<keyword evidence="2" id="KW-0732">Signal</keyword>
<dbReference type="InterPro" id="IPR009030">
    <property type="entry name" value="Growth_fac_rcpt_cys_sf"/>
</dbReference>
<dbReference type="InterPro" id="IPR000742">
    <property type="entry name" value="EGF"/>
</dbReference>
<dbReference type="SMART" id="SM00181">
    <property type="entry name" value="EGF"/>
    <property type="match status" value="3"/>
</dbReference>
<feature type="domain" description="EGF-like" evidence="7">
    <location>
        <begin position="37"/>
        <end position="77"/>
    </location>
</feature>
<dbReference type="SMART" id="SM00179">
    <property type="entry name" value="EGF_CA"/>
    <property type="match status" value="3"/>
</dbReference>
<reference evidence="8" key="2">
    <citation type="submission" date="2025-08" db="UniProtKB">
        <authorList>
            <consortium name="Ensembl"/>
        </authorList>
    </citation>
    <scope>IDENTIFICATION</scope>
</reference>
<dbReference type="InterPro" id="IPR001881">
    <property type="entry name" value="EGF-like_Ca-bd_dom"/>
</dbReference>
<dbReference type="GO" id="GO:0005509">
    <property type="term" value="F:calcium ion binding"/>
    <property type="evidence" value="ECO:0007669"/>
    <property type="project" value="InterPro"/>
</dbReference>
<keyword evidence="4" id="KW-1015">Disulfide bond</keyword>
<evidence type="ECO:0000313" key="8">
    <source>
        <dbReference type="Ensembl" id="ENSCSAVP00000013704.1"/>
    </source>
</evidence>
<feature type="domain" description="EGF-like" evidence="7">
    <location>
        <begin position="1"/>
        <end position="36"/>
    </location>
</feature>
<accession>H2Z7Z2</accession>
<dbReference type="PROSITE" id="PS50026">
    <property type="entry name" value="EGF_3"/>
    <property type="match status" value="3"/>
</dbReference>
<dbReference type="CDD" id="cd00054">
    <property type="entry name" value="EGF_CA"/>
    <property type="match status" value="1"/>
</dbReference>
<evidence type="ECO:0000256" key="6">
    <source>
        <dbReference type="PROSITE-ProRule" id="PRU00076"/>
    </source>
</evidence>
<keyword evidence="5" id="KW-0325">Glycoprotein</keyword>
<evidence type="ECO:0000256" key="2">
    <source>
        <dbReference type="ARBA" id="ARBA00022729"/>
    </source>
</evidence>
<evidence type="ECO:0000313" key="9">
    <source>
        <dbReference type="Proteomes" id="UP000007875"/>
    </source>
</evidence>
<dbReference type="PROSITE" id="PS01187">
    <property type="entry name" value="EGF_CA"/>
    <property type="match status" value="1"/>
</dbReference>
<evidence type="ECO:0000259" key="7">
    <source>
        <dbReference type="PROSITE" id="PS50026"/>
    </source>
</evidence>
<dbReference type="GO" id="GO:0008201">
    <property type="term" value="F:heparin binding"/>
    <property type="evidence" value="ECO:0007669"/>
    <property type="project" value="TreeGrafter"/>
</dbReference>
<feature type="domain" description="EGF-like" evidence="7">
    <location>
        <begin position="78"/>
        <end position="120"/>
    </location>
</feature>
<keyword evidence="1 6" id="KW-0245">EGF-like domain</keyword>
<dbReference type="PROSITE" id="PS01186">
    <property type="entry name" value="EGF_2"/>
    <property type="match status" value="3"/>
</dbReference>
<evidence type="ECO:0000256" key="4">
    <source>
        <dbReference type="ARBA" id="ARBA00023157"/>
    </source>
</evidence>
<dbReference type="InterPro" id="IPR024731">
    <property type="entry name" value="NELL2-like_EGF"/>
</dbReference>
<evidence type="ECO:0000256" key="3">
    <source>
        <dbReference type="ARBA" id="ARBA00022737"/>
    </source>
</evidence>
<proteinExistence type="predicted"/>
<keyword evidence="3" id="KW-0677">Repeat</keyword>
<dbReference type="InterPro" id="IPR051586">
    <property type="entry name" value="PKC-binding_NELL"/>
</dbReference>
<dbReference type="Gene3D" id="2.10.25.10">
    <property type="entry name" value="Laminin"/>
    <property type="match status" value="3"/>
</dbReference>
<dbReference type="PANTHER" id="PTHR24042:SF5">
    <property type="entry name" value="EGF-LIKE CALCIUM-BINDING DOMAIN-CONTAINING PROTEIN"/>
    <property type="match status" value="1"/>
</dbReference>
<dbReference type="HOGENOM" id="CLU_1040242_0_0_1"/>
<reference evidence="9" key="1">
    <citation type="submission" date="2003-08" db="EMBL/GenBank/DDBJ databases">
        <authorList>
            <person name="Birren B."/>
            <person name="Nusbaum C."/>
            <person name="Abebe A."/>
            <person name="Abouelleil A."/>
            <person name="Adekoya E."/>
            <person name="Ait-zahra M."/>
            <person name="Allen N."/>
            <person name="Allen T."/>
            <person name="An P."/>
            <person name="Anderson M."/>
            <person name="Anderson S."/>
            <person name="Arachchi H."/>
            <person name="Armbruster J."/>
            <person name="Bachantsang P."/>
            <person name="Baldwin J."/>
            <person name="Barry A."/>
            <person name="Bayul T."/>
            <person name="Blitshsteyn B."/>
            <person name="Bloom T."/>
            <person name="Blye J."/>
            <person name="Boguslavskiy L."/>
            <person name="Borowsky M."/>
            <person name="Boukhgalter B."/>
            <person name="Brunache A."/>
            <person name="Butler J."/>
            <person name="Calixte N."/>
            <person name="Calvo S."/>
            <person name="Camarata J."/>
            <person name="Campo K."/>
            <person name="Chang J."/>
            <person name="Cheshatsang Y."/>
            <person name="Citroen M."/>
            <person name="Collymore A."/>
            <person name="Considine T."/>
            <person name="Cook A."/>
            <person name="Cooke P."/>
            <person name="Corum B."/>
            <person name="Cuomo C."/>
            <person name="David R."/>
            <person name="Dawoe T."/>
            <person name="Degray S."/>
            <person name="Dodge S."/>
            <person name="Dooley K."/>
            <person name="Dorje P."/>
            <person name="Dorjee K."/>
            <person name="Dorris L."/>
            <person name="Duffey N."/>
            <person name="Dupes A."/>
            <person name="Elkins T."/>
            <person name="Engels R."/>
            <person name="Erickson J."/>
            <person name="Farina A."/>
            <person name="Faro S."/>
            <person name="Ferreira P."/>
            <person name="Fischer H."/>
            <person name="Fitzgerald M."/>
            <person name="Foley K."/>
            <person name="Gage D."/>
            <person name="Galagan J."/>
            <person name="Gearin G."/>
            <person name="Gnerre S."/>
            <person name="Gnirke A."/>
            <person name="Goyette A."/>
            <person name="Graham J."/>
            <person name="Grandbois E."/>
            <person name="Gyaltsen K."/>
            <person name="Hafez N."/>
            <person name="Hagopian D."/>
            <person name="Hagos B."/>
            <person name="Hall J."/>
            <person name="Hatcher B."/>
            <person name="Heller A."/>
            <person name="Higgins H."/>
            <person name="Honan T."/>
            <person name="Horn A."/>
            <person name="Houde N."/>
            <person name="Hughes L."/>
            <person name="Hulme W."/>
            <person name="Husby E."/>
            <person name="Iliev I."/>
            <person name="Jaffe D."/>
            <person name="Jones C."/>
            <person name="Kamal M."/>
            <person name="Kamat A."/>
            <person name="Kamvysselis M."/>
            <person name="Karlsson E."/>
            <person name="Kells C."/>
            <person name="Kieu A."/>
            <person name="Kisner P."/>
            <person name="Kodira C."/>
            <person name="Kulbokas E."/>
            <person name="Labutti K."/>
            <person name="Lama D."/>
            <person name="Landers T."/>
            <person name="Leger J."/>
            <person name="Levine S."/>
            <person name="Lewis D."/>
            <person name="Lewis T."/>
            <person name="Lindblad-toh K."/>
            <person name="Liu X."/>
            <person name="Lokyitsang T."/>
            <person name="Lokyitsang Y."/>
            <person name="Lucien O."/>
            <person name="Lui A."/>
            <person name="Ma L.J."/>
            <person name="Mabbitt R."/>
            <person name="Macdonald J."/>
            <person name="Maclean C."/>
            <person name="Major J."/>
            <person name="Manning J."/>
            <person name="Marabella R."/>
            <person name="Maru K."/>
            <person name="Matthews C."/>
            <person name="Mauceli E."/>
            <person name="Mccarthy M."/>
            <person name="Mcdonough S."/>
            <person name="Mcghee T."/>
            <person name="Meldrim J."/>
            <person name="Meneus L."/>
            <person name="Mesirov J."/>
            <person name="Mihalev A."/>
            <person name="Mihova T."/>
            <person name="Mikkelsen T."/>
            <person name="Mlenga V."/>
            <person name="Moru K."/>
            <person name="Mozes J."/>
            <person name="Mulrain L."/>
            <person name="Munson G."/>
            <person name="Naylor J."/>
            <person name="Newes C."/>
            <person name="Nguyen C."/>
            <person name="Nguyen N."/>
            <person name="Nguyen T."/>
            <person name="Nicol R."/>
            <person name="Nielsen C."/>
            <person name="Nizzari M."/>
            <person name="Norbu C."/>
            <person name="Norbu N."/>
            <person name="O'donnell P."/>
            <person name="Okoawo O."/>
            <person name="O'leary S."/>
            <person name="Omotosho B."/>
            <person name="O'neill K."/>
            <person name="Osman S."/>
            <person name="Parker S."/>
            <person name="Perrin D."/>
            <person name="Phunkhang P."/>
            <person name="Piqani B."/>
            <person name="Purcell S."/>
            <person name="Rachupka T."/>
            <person name="Ramasamy U."/>
            <person name="Rameau R."/>
            <person name="Ray V."/>
            <person name="Raymond C."/>
            <person name="Retta R."/>
            <person name="Richardson S."/>
            <person name="Rise C."/>
            <person name="Rodriguez J."/>
            <person name="Rogers J."/>
            <person name="Rogov P."/>
            <person name="Rutman M."/>
            <person name="Schupbach R."/>
            <person name="Seaman C."/>
            <person name="Settipalli S."/>
            <person name="Sharpe T."/>
            <person name="Sheridan J."/>
            <person name="Sherpa N."/>
            <person name="Shi J."/>
            <person name="Smirnov S."/>
            <person name="Smith C."/>
            <person name="Sougnez C."/>
            <person name="Spencer B."/>
            <person name="Stalker J."/>
            <person name="Stange-thomann N."/>
            <person name="Stavropoulos S."/>
            <person name="Stetson K."/>
            <person name="Stone C."/>
            <person name="Stone S."/>
            <person name="Stubbs M."/>
            <person name="Talamas J."/>
            <person name="Tchuinga P."/>
            <person name="Tenzing P."/>
            <person name="Tesfaye S."/>
            <person name="Theodore J."/>
            <person name="Thoulutsang Y."/>
            <person name="Topham K."/>
            <person name="Towey S."/>
            <person name="Tsamla T."/>
            <person name="Tsomo N."/>
            <person name="Vallee D."/>
            <person name="Vassiliev H."/>
            <person name="Venkataraman V."/>
            <person name="Vinson J."/>
            <person name="Vo A."/>
            <person name="Wade C."/>
            <person name="Wang S."/>
            <person name="Wangchuk T."/>
            <person name="Wangdi T."/>
            <person name="Whittaker C."/>
            <person name="Wilkinson J."/>
            <person name="Wu Y."/>
            <person name="Wyman D."/>
            <person name="Yadav S."/>
            <person name="Yang S."/>
            <person name="Yang X."/>
            <person name="Yeager S."/>
            <person name="Yee E."/>
            <person name="Young G."/>
            <person name="Zainoun J."/>
            <person name="Zembeck L."/>
            <person name="Zimmer A."/>
            <person name="Zody M."/>
            <person name="Lander E."/>
        </authorList>
    </citation>
    <scope>NUCLEOTIDE SEQUENCE [LARGE SCALE GENOMIC DNA]</scope>
</reference>
<comment type="caution">
    <text evidence="6">Lacks conserved residue(s) required for the propagation of feature annotation.</text>
</comment>
<dbReference type="PANTHER" id="PTHR24042">
    <property type="entry name" value="NEL HOMOLOG"/>
    <property type="match status" value="1"/>
</dbReference>